<dbReference type="eggNOG" id="COG3145">
    <property type="taxonomic scope" value="Bacteria"/>
</dbReference>
<dbReference type="Gene3D" id="2.60.120.590">
    <property type="entry name" value="Alpha-ketoglutarate-dependent dioxygenase AlkB-like"/>
    <property type="match status" value="1"/>
</dbReference>
<evidence type="ECO:0000256" key="6">
    <source>
        <dbReference type="ARBA" id="ARBA00023002"/>
    </source>
</evidence>
<dbReference type="PROSITE" id="PS51471">
    <property type="entry name" value="FE2OG_OXY"/>
    <property type="match status" value="1"/>
</dbReference>
<keyword evidence="6" id="KW-0560">Oxidoreductase</keyword>
<dbReference type="GO" id="GO:0016787">
    <property type="term" value="F:hydrolase activity"/>
    <property type="evidence" value="ECO:0007669"/>
    <property type="project" value="UniProtKB-ARBA"/>
</dbReference>
<organism evidence="10 11">
    <name type="scientific">Vibrio caribbeanicus ATCC BAA-2122</name>
    <dbReference type="NCBI Taxonomy" id="796620"/>
    <lineage>
        <taxon>Bacteria</taxon>
        <taxon>Pseudomonadati</taxon>
        <taxon>Pseudomonadota</taxon>
        <taxon>Gammaproteobacteria</taxon>
        <taxon>Vibrionales</taxon>
        <taxon>Vibrionaceae</taxon>
        <taxon>Vibrio</taxon>
    </lineage>
</organism>
<keyword evidence="8" id="KW-0234">DNA repair</keyword>
<dbReference type="PANTHER" id="PTHR31212:SF4">
    <property type="entry name" value="ALPHA-KETOGLUTARATE-DEPENDENT DIOXYGENASE ALKB HOMOLOG 3"/>
    <property type="match status" value="1"/>
</dbReference>
<comment type="caution">
    <text evidence="10">The sequence shown here is derived from an EMBL/GenBank/DDBJ whole genome shotgun (WGS) entry which is preliminary data.</text>
</comment>
<comment type="cofactor">
    <cofactor evidence="1">
        <name>Fe(2+)</name>
        <dbReference type="ChEBI" id="CHEBI:29033"/>
    </cofactor>
</comment>
<dbReference type="PANTHER" id="PTHR31212">
    <property type="entry name" value="ALPHA-KETOGLUTARATE-DEPENDENT DIOXYGENASE ALKB HOMOLOG 3"/>
    <property type="match status" value="1"/>
</dbReference>
<dbReference type="GO" id="GO:0032451">
    <property type="term" value="F:demethylase activity"/>
    <property type="evidence" value="ECO:0007669"/>
    <property type="project" value="UniProtKB-ARBA"/>
</dbReference>
<reference evidence="10 11" key="1">
    <citation type="journal article" date="2012" name="Int. J. Syst. Evol. Microbiol.">
        <title>Vibrio caribbeanicus sp. nov., isolated from the marine sponge Scleritoderma cyanea.</title>
        <authorList>
            <person name="Hoffmann M."/>
            <person name="Monday S.R."/>
            <person name="Allard M.W."/>
            <person name="Strain E.A."/>
            <person name="Whittaker P."/>
            <person name="Naum M."/>
            <person name="McCarthy P.J."/>
            <person name="Lopez J.V."/>
            <person name="Fischer M."/>
            <person name="Brown E.W."/>
        </authorList>
    </citation>
    <scope>NUCLEOTIDE SEQUENCE [LARGE SCALE GENOMIC DNA]</scope>
    <source>
        <strain evidence="10 11">ATCC BAA-2122</strain>
    </source>
</reference>
<evidence type="ECO:0000313" key="11">
    <source>
        <dbReference type="Proteomes" id="UP000002943"/>
    </source>
</evidence>
<evidence type="ECO:0000313" key="10">
    <source>
        <dbReference type="EMBL" id="EFP94676.1"/>
    </source>
</evidence>
<dbReference type="GO" id="GO:0046872">
    <property type="term" value="F:metal ion binding"/>
    <property type="evidence" value="ECO:0007669"/>
    <property type="project" value="UniProtKB-KW"/>
</dbReference>
<dbReference type="AlphaFoldDB" id="E3BQK2"/>
<keyword evidence="7" id="KW-0408">Iron</keyword>
<evidence type="ECO:0000256" key="7">
    <source>
        <dbReference type="ARBA" id="ARBA00023004"/>
    </source>
</evidence>
<dbReference type="Proteomes" id="UP000002943">
    <property type="component" value="Unassembled WGS sequence"/>
</dbReference>
<name>E3BQK2_9VIBR</name>
<evidence type="ECO:0000256" key="5">
    <source>
        <dbReference type="ARBA" id="ARBA00022964"/>
    </source>
</evidence>
<proteinExistence type="predicted"/>
<dbReference type="SUPFAM" id="SSF51197">
    <property type="entry name" value="Clavaminate synthase-like"/>
    <property type="match status" value="1"/>
</dbReference>
<keyword evidence="11" id="KW-1185">Reference proteome</keyword>
<dbReference type="GO" id="GO:0140097">
    <property type="term" value="F:catalytic activity, acting on DNA"/>
    <property type="evidence" value="ECO:0007669"/>
    <property type="project" value="UniProtKB-ARBA"/>
</dbReference>
<evidence type="ECO:0000256" key="2">
    <source>
        <dbReference type="ARBA" id="ARBA00022723"/>
    </source>
</evidence>
<keyword evidence="3" id="KW-0227">DNA damage</keyword>
<accession>E3BQK2</accession>
<dbReference type="InterPro" id="IPR032854">
    <property type="entry name" value="ALKBH3"/>
</dbReference>
<evidence type="ECO:0000256" key="4">
    <source>
        <dbReference type="ARBA" id="ARBA00022842"/>
    </source>
</evidence>
<dbReference type="Pfam" id="PF13532">
    <property type="entry name" value="2OG-FeII_Oxy_2"/>
    <property type="match status" value="1"/>
</dbReference>
<dbReference type="STRING" id="796620.VIBC2010_16619"/>
<evidence type="ECO:0000259" key="9">
    <source>
        <dbReference type="PROSITE" id="PS51471"/>
    </source>
</evidence>
<sequence length="199" mass="22925">MTLLSELNVQKQWIDLPNGRLLMIDDFLSINEADTLMAHLKSHVSWSQEEIKMFGRLIAQPRLQAWYGDKPYTYSGLTMSSKPLTKPMQEMKSRCESVAEQAFNSVFLNLYRNGQDSMGAHQDNEPELGKNPTIASLSLGATRRFTLKHIQTKQTHNINLTHGSLLVMAGEMQHYWKHSLPKTKRVFDERINLTFRAIY</sequence>
<keyword evidence="5" id="KW-0223">Dioxygenase</keyword>
<dbReference type="GO" id="GO:0051213">
    <property type="term" value="F:dioxygenase activity"/>
    <property type="evidence" value="ECO:0007669"/>
    <property type="project" value="UniProtKB-KW"/>
</dbReference>
<dbReference type="InterPro" id="IPR027450">
    <property type="entry name" value="AlkB-like"/>
</dbReference>
<evidence type="ECO:0000256" key="8">
    <source>
        <dbReference type="ARBA" id="ARBA00023204"/>
    </source>
</evidence>
<dbReference type="RefSeq" id="WP_009603489.1">
    <property type="nucleotide sequence ID" value="NZ_AEIU01000122.1"/>
</dbReference>
<evidence type="ECO:0000256" key="1">
    <source>
        <dbReference type="ARBA" id="ARBA00001954"/>
    </source>
</evidence>
<gene>
    <name evidence="10" type="ORF">VIBC2010_16619</name>
</gene>
<evidence type="ECO:0000256" key="3">
    <source>
        <dbReference type="ARBA" id="ARBA00022763"/>
    </source>
</evidence>
<dbReference type="EMBL" id="AEIU01000122">
    <property type="protein sequence ID" value="EFP94676.1"/>
    <property type="molecule type" value="Genomic_DNA"/>
</dbReference>
<dbReference type="InterPro" id="IPR037151">
    <property type="entry name" value="AlkB-like_sf"/>
</dbReference>
<dbReference type="GO" id="GO:0006307">
    <property type="term" value="P:DNA alkylation repair"/>
    <property type="evidence" value="ECO:0007669"/>
    <property type="project" value="InterPro"/>
</dbReference>
<dbReference type="FunFam" id="2.60.120.590:FF:000004">
    <property type="entry name" value="DNA oxidative demethylase ALKBH2"/>
    <property type="match status" value="1"/>
</dbReference>
<dbReference type="InterPro" id="IPR005123">
    <property type="entry name" value="Oxoglu/Fe-dep_dioxygenase_dom"/>
</dbReference>
<feature type="domain" description="Fe2OG dioxygenase" evidence="9">
    <location>
        <begin position="102"/>
        <end position="199"/>
    </location>
</feature>
<keyword evidence="2" id="KW-0479">Metal-binding</keyword>
<keyword evidence="4" id="KW-0460">Magnesium</keyword>
<protein>
    <submittedName>
        <fullName evidence="10">Alkylated DNA repair protein</fullName>
    </submittedName>
</protein>
<dbReference type="GO" id="GO:0016705">
    <property type="term" value="F:oxidoreductase activity, acting on paired donors, with incorporation or reduction of molecular oxygen"/>
    <property type="evidence" value="ECO:0007669"/>
    <property type="project" value="UniProtKB-ARBA"/>
</dbReference>